<evidence type="ECO:0000256" key="2">
    <source>
        <dbReference type="SAM" id="SignalP"/>
    </source>
</evidence>
<dbReference type="AlphaFoldDB" id="A0A7J8CZJ9"/>
<dbReference type="EMBL" id="JACASF010000019">
    <property type="protein sequence ID" value="KAF6416172.1"/>
    <property type="molecule type" value="Genomic_DNA"/>
</dbReference>
<dbReference type="InParanoid" id="A0A7J8CZJ9"/>
<dbReference type="Proteomes" id="UP000550707">
    <property type="component" value="Unassembled WGS sequence"/>
</dbReference>
<evidence type="ECO:0000256" key="1">
    <source>
        <dbReference type="SAM" id="MobiDB-lite"/>
    </source>
</evidence>
<accession>A0A7J8CZJ9</accession>
<comment type="caution">
    <text evidence="3">The sequence shown here is derived from an EMBL/GenBank/DDBJ whole genome shotgun (WGS) entry which is preliminary data.</text>
</comment>
<keyword evidence="2" id="KW-0732">Signal</keyword>
<reference evidence="3 4" key="1">
    <citation type="journal article" date="2020" name="Nature">
        <title>Six reference-quality genomes reveal evolution of bat adaptations.</title>
        <authorList>
            <person name="Jebb D."/>
            <person name="Huang Z."/>
            <person name="Pippel M."/>
            <person name="Hughes G.M."/>
            <person name="Lavrichenko K."/>
            <person name="Devanna P."/>
            <person name="Winkler S."/>
            <person name="Jermiin L.S."/>
            <person name="Skirmuntt E.C."/>
            <person name="Katzourakis A."/>
            <person name="Burkitt-Gray L."/>
            <person name="Ray D.A."/>
            <person name="Sullivan K.A.M."/>
            <person name="Roscito J.G."/>
            <person name="Kirilenko B.M."/>
            <person name="Davalos L.M."/>
            <person name="Corthals A.P."/>
            <person name="Power M.L."/>
            <person name="Jones G."/>
            <person name="Ransome R.D."/>
            <person name="Dechmann D.K.N."/>
            <person name="Locatelli A.G."/>
            <person name="Puechmaille S.J."/>
            <person name="Fedrigo O."/>
            <person name="Jarvis E.D."/>
            <person name="Hiller M."/>
            <person name="Vernes S.C."/>
            <person name="Myers E.W."/>
            <person name="Teeling E.C."/>
        </authorList>
    </citation>
    <scope>NUCLEOTIDE SEQUENCE [LARGE SCALE GENOMIC DNA]</scope>
    <source>
        <strain evidence="3">MMolMol1</strain>
        <tissue evidence="3">Muscle</tissue>
    </source>
</reference>
<feature type="chain" id="PRO_5029652644" evidence="2">
    <location>
        <begin position="26"/>
        <end position="164"/>
    </location>
</feature>
<feature type="region of interest" description="Disordered" evidence="1">
    <location>
        <begin position="29"/>
        <end position="49"/>
    </location>
</feature>
<evidence type="ECO:0000313" key="4">
    <source>
        <dbReference type="Proteomes" id="UP000550707"/>
    </source>
</evidence>
<sequence length="164" mass="17425">MTALSTWYALPFSSVLLSTVPEVQGGDLLQATPTASTSPVPATPNKNWVPPRLPGTPTSFFFPDEASVLSPGLCHDPGSTAHAWQLLELPPRPCPVMGQLLPCPPLPCLAQECCGLSQLCPSPCHSQDLARSPESITSLRERLEPPVGACEDTATPPHFPLQLP</sequence>
<evidence type="ECO:0000313" key="3">
    <source>
        <dbReference type="EMBL" id="KAF6416172.1"/>
    </source>
</evidence>
<gene>
    <name evidence="3" type="ORF">HJG59_009468</name>
</gene>
<name>A0A7J8CZJ9_MOLMO</name>
<protein>
    <submittedName>
        <fullName evidence="3">Uncharacterized protein</fullName>
    </submittedName>
</protein>
<feature type="signal peptide" evidence="2">
    <location>
        <begin position="1"/>
        <end position="25"/>
    </location>
</feature>
<proteinExistence type="predicted"/>
<feature type="compositionally biased region" description="Low complexity" evidence="1">
    <location>
        <begin position="31"/>
        <end position="44"/>
    </location>
</feature>
<keyword evidence="4" id="KW-1185">Reference proteome</keyword>
<organism evidence="3 4">
    <name type="scientific">Molossus molossus</name>
    <name type="common">Pallas' mastiff bat</name>
    <name type="synonym">Vespertilio molossus</name>
    <dbReference type="NCBI Taxonomy" id="27622"/>
    <lineage>
        <taxon>Eukaryota</taxon>
        <taxon>Metazoa</taxon>
        <taxon>Chordata</taxon>
        <taxon>Craniata</taxon>
        <taxon>Vertebrata</taxon>
        <taxon>Euteleostomi</taxon>
        <taxon>Mammalia</taxon>
        <taxon>Eutheria</taxon>
        <taxon>Laurasiatheria</taxon>
        <taxon>Chiroptera</taxon>
        <taxon>Yangochiroptera</taxon>
        <taxon>Molossidae</taxon>
        <taxon>Molossus</taxon>
    </lineage>
</organism>